<dbReference type="InterPro" id="IPR051406">
    <property type="entry name" value="PLD_domain"/>
</dbReference>
<dbReference type="PANTHER" id="PTHR43856">
    <property type="entry name" value="CARDIOLIPIN HYDROLASE"/>
    <property type="match status" value="1"/>
</dbReference>
<comment type="catalytic activity">
    <reaction evidence="1">
        <text>a 1,2-diacyl-sn-glycero-3-phosphocholine + H2O = a 1,2-diacyl-sn-glycero-3-phosphate + choline + H(+)</text>
        <dbReference type="Rhea" id="RHEA:14445"/>
        <dbReference type="ChEBI" id="CHEBI:15354"/>
        <dbReference type="ChEBI" id="CHEBI:15377"/>
        <dbReference type="ChEBI" id="CHEBI:15378"/>
        <dbReference type="ChEBI" id="CHEBI:57643"/>
        <dbReference type="ChEBI" id="CHEBI:58608"/>
        <dbReference type="EC" id="3.1.4.4"/>
    </reaction>
</comment>
<keyword evidence="9" id="KW-1185">Reference proteome</keyword>
<dbReference type="PROSITE" id="PS50035">
    <property type="entry name" value="PLD"/>
    <property type="match status" value="1"/>
</dbReference>
<reference evidence="8 9" key="1">
    <citation type="submission" date="2024-07" db="EMBL/GenBank/DDBJ databases">
        <title>Active virus-host system and metabolic interactions in a Lokiarchaeon culture.</title>
        <authorList>
            <person name="Ponce Toledo R.I."/>
            <person name="Rodrigues Oliveira T."/>
            <person name="Schleper C."/>
        </authorList>
    </citation>
    <scope>NUCLEOTIDE SEQUENCE [LARGE SCALE GENOMIC DNA]</scope>
    <source>
        <strain evidence="8 9">B35</strain>
    </source>
</reference>
<accession>A0ABV4JQJ3</accession>
<evidence type="ECO:0000256" key="2">
    <source>
        <dbReference type="ARBA" id="ARBA00008664"/>
    </source>
</evidence>
<evidence type="ECO:0000256" key="6">
    <source>
        <dbReference type="ARBA" id="ARBA00023098"/>
    </source>
</evidence>
<dbReference type="CDD" id="cd09174">
    <property type="entry name" value="PLDc_Nuc_like_unchar2"/>
    <property type="match status" value="1"/>
</dbReference>
<dbReference type="EC" id="3.1.4.4" evidence="3"/>
<dbReference type="PANTHER" id="PTHR43856:SF1">
    <property type="entry name" value="MITOCHONDRIAL CARDIOLIPIN HYDROLASE"/>
    <property type="match status" value="1"/>
</dbReference>
<gene>
    <name evidence="8" type="ORF">AB2Z07_05660</name>
</gene>
<sequence length="271" mass="30963">MKLSKASLEALVGIITGDSPSVPLPYLSGPKLIKLFNLFGLNDEYTSEGLPGNVSRATYTEDTLHKLNNSIELRNLIEHLVETRRIDNTDDVAQKINNIIKYDGYELTKDSKEIYKAIGDNLSSPADIKAHFQKIRSQIIENIRKAQFTIWVAVAWFTDKEIGNELWKKHKQGLNIQVIVNEDKTTQQYGLKFNEHGIEYYTVSPNSPSGKHLMHNKFAIFDIETILHGSYNWTNNARYNDETITTINDRMLAQKFASQFIKLKNTATKRV</sequence>
<comment type="caution">
    <text evidence="8">The sequence shown here is derived from an EMBL/GenBank/DDBJ whole genome shotgun (WGS) entry which is preliminary data.</text>
</comment>
<dbReference type="InterPro" id="IPR001736">
    <property type="entry name" value="PLipase_D/transphosphatidylase"/>
</dbReference>
<dbReference type="Gene3D" id="3.30.870.10">
    <property type="entry name" value="Endonuclease Chain A"/>
    <property type="match status" value="1"/>
</dbReference>
<evidence type="ECO:0000259" key="7">
    <source>
        <dbReference type="PROSITE" id="PS50035"/>
    </source>
</evidence>
<dbReference type="InterPro" id="IPR025202">
    <property type="entry name" value="PLD-like_dom"/>
</dbReference>
<dbReference type="RefSeq" id="WP_371150202.1">
    <property type="nucleotide sequence ID" value="NZ_JBFSOO010000003.1"/>
</dbReference>
<feature type="domain" description="PLD phosphodiesterase" evidence="7">
    <location>
        <begin position="210"/>
        <end position="237"/>
    </location>
</feature>
<evidence type="ECO:0000256" key="5">
    <source>
        <dbReference type="ARBA" id="ARBA00022963"/>
    </source>
</evidence>
<evidence type="ECO:0000256" key="4">
    <source>
        <dbReference type="ARBA" id="ARBA00022801"/>
    </source>
</evidence>
<keyword evidence="4" id="KW-0378">Hydrolase</keyword>
<proteinExistence type="inferred from homology"/>
<keyword evidence="5" id="KW-0442">Lipid degradation</keyword>
<name>A0ABV4JQJ3_9BACT</name>
<protein>
    <recommendedName>
        <fullName evidence="3">phospholipase D</fullName>
        <ecNumber evidence="3">3.1.4.4</ecNumber>
    </recommendedName>
</protein>
<evidence type="ECO:0000313" key="8">
    <source>
        <dbReference type="EMBL" id="MEZ6853026.1"/>
    </source>
</evidence>
<keyword evidence="6" id="KW-0443">Lipid metabolism</keyword>
<dbReference type="SUPFAM" id="SSF56024">
    <property type="entry name" value="Phospholipase D/nuclease"/>
    <property type="match status" value="1"/>
</dbReference>
<dbReference type="Proteomes" id="UP001568358">
    <property type="component" value="Unassembled WGS sequence"/>
</dbReference>
<dbReference type="Pfam" id="PF13091">
    <property type="entry name" value="PLDc_2"/>
    <property type="match status" value="1"/>
</dbReference>
<evidence type="ECO:0000313" key="9">
    <source>
        <dbReference type="Proteomes" id="UP001568358"/>
    </source>
</evidence>
<evidence type="ECO:0000256" key="3">
    <source>
        <dbReference type="ARBA" id="ARBA00012027"/>
    </source>
</evidence>
<evidence type="ECO:0000256" key="1">
    <source>
        <dbReference type="ARBA" id="ARBA00000798"/>
    </source>
</evidence>
<organism evidence="8 9">
    <name type="scientific">Halodesulfovibrio aestuarii</name>
    <dbReference type="NCBI Taxonomy" id="126333"/>
    <lineage>
        <taxon>Bacteria</taxon>
        <taxon>Pseudomonadati</taxon>
        <taxon>Thermodesulfobacteriota</taxon>
        <taxon>Desulfovibrionia</taxon>
        <taxon>Desulfovibrionales</taxon>
        <taxon>Desulfovibrionaceae</taxon>
        <taxon>Halodesulfovibrio</taxon>
    </lineage>
</organism>
<dbReference type="EMBL" id="JBFSOO010000003">
    <property type="protein sequence ID" value="MEZ6853026.1"/>
    <property type="molecule type" value="Genomic_DNA"/>
</dbReference>
<comment type="similarity">
    <text evidence="2">Belongs to the phospholipase D family.</text>
</comment>